<dbReference type="Gene3D" id="3.80.10.10">
    <property type="entry name" value="Ribonuclease Inhibitor"/>
    <property type="match status" value="1"/>
</dbReference>
<dbReference type="SUPFAM" id="SSF52047">
    <property type="entry name" value="RNI-like"/>
    <property type="match status" value="1"/>
</dbReference>
<dbReference type="EMBL" id="CAMGYJ010000003">
    <property type="protein sequence ID" value="CAI0392045.1"/>
    <property type="molecule type" value="Genomic_DNA"/>
</dbReference>
<evidence type="ECO:0000259" key="3">
    <source>
        <dbReference type="PROSITE" id="PS51752"/>
    </source>
</evidence>
<dbReference type="InterPro" id="IPR001810">
    <property type="entry name" value="F-box_dom"/>
</dbReference>
<dbReference type="SMART" id="SM00256">
    <property type="entry name" value="FBOX"/>
    <property type="match status" value="2"/>
</dbReference>
<dbReference type="Pfam" id="PF00646">
    <property type="entry name" value="F-box"/>
    <property type="match status" value="1"/>
</dbReference>
<accession>A0AAV0I751</accession>
<dbReference type="SUPFAM" id="SSF51101">
    <property type="entry name" value="Mannose-binding lectins"/>
    <property type="match status" value="1"/>
</dbReference>
<dbReference type="InterPro" id="IPR036404">
    <property type="entry name" value="Jacalin-like_lectin_dom_sf"/>
</dbReference>
<dbReference type="InterPro" id="IPR001229">
    <property type="entry name" value="Jacalin-like_lectin_dom"/>
</dbReference>
<sequence>MDSFPYSCRRSLIVLPRKPRRVLVTLSLRKCSFALDMYAELATEAPSSKRKQKRKISYQVDKLKRKHRRKDKKMKERPVDLISQLPDHIIHQILSFLRCKKDVARTSVLSKRWKDIWASFLILDFDQRNFQMMSSRKETGSAEAETKKKKEIFRSFVSNTLQSRIEQGSSIRKISFRLTSFDGDMATDINKWIKSATQSNTQELDLHFPSKKKLYTLSHNVFTVETLTALCISGCNLKNVKVVNLPNLRKLCLERLHVREKIIQDLSQDCPLLEDLRLIHCSTGFRDLLLSSDKLRRVDLHLCRRLHKVELRAPNLEKFWYHHQMFCRQEQVELDLASCSILKSLTVEIPSMTDEMFQSLVSKLPVLEQLSLCECNKLKTITISSHRLKKLSLRDCKKLKEADIDTPNLVSFEYKGKEMPFLSMNPSGLIEANIYLQRGVQNQTRVGFCDEEDDRARFAKLQEFLGKFDHSKGLKLIVHSKKTFMVHEDMSKILVPPIYDLKLEIIKPSLSLEDLFYTVLRKWHPSALFLVSPAITEFPENLYDKLVNKEKKLVCCRYNTASNKCWRHFLKDVKADNISDVLHPSDWATWLKSRSSDVGKITSFALTWAKDQSTAGDDEYHVQEGKKKVILQAGPWGGDGGSSWDDGVHRGVKEIRLVYDRCIDSIRFVYDGKKGRTVVGEKHGGLGGTKTAEIMLDYPEEYLTEIHGYYHPVVHGGHPVIRSLMFVTSKRRFGPFGVEEGTPFRQYLEGLSVVGFKGRGGWYLDSIGIHYVEGSSRSASKTMLKKIQRKFQRIASVARSSKDA</sequence>
<evidence type="ECO:0000256" key="1">
    <source>
        <dbReference type="ARBA" id="ARBA00006568"/>
    </source>
</evidence>
<comment type="caution">
    <text evidence="4">The sequence shown here is derived from an EMBL/GenBank/DDBJ whole genome shotgun (WGS) entry which is preliminary data.</text>
</comment>
<reference evidence="4" key="1">
    <citation type="submission" date="2022-08" db="EMBL/GenBank/DDBJ databases">
        <authorList>
            <person name="Gutierrez-Valencia J."/>
        </authorList>
    </citation>
    <scope>NUCLEOTIDE SEQUENCE</scope>
</reference>
<dbReference type="AlphaFoldDB" id="A0AAV0I751"/>
<dbReference type="Proteomes" id="UP001154282">
    <property type="component" value="Unassembled WGS sequence"/>
</dbReference>
<evidence type="ECO:0000256" key="2">
    <source>
        <dbReference type="ARBA" id="ARBA00022734"/>
    </source>
</evidence>
<dbReference type="InterPro" id="IPR053781">
    <property type="entry name" value="F-box_AtFBL13-like"/>
</dbReference>
<dbReference type="PANTHER" id="PTHR34145:SF28">
    <property type="entry name" value="F-BOX DOMAIN-CONTAINING PROTEIN"/>
    <property type="match status" value="1"/>
</dbReference>
<feature type="domain" description="Jacalin-type lectin" evidence="3">
    <location>
        <begin position="630"/>
        <end position="773"/>
    </location>
</feature>
<dbReference type="PROSITE" id="PS51752">
    <property type="entry name" value="JACALIN_LECTIN"/>
    <property type="match status" value="1"/>
</dbReference>
<dbReference type="InterPro" id="IPR055411">
    <property type="entry name" value="LRR_FXL15/At3g58940/PEG3-like"/>
</dbReference>
<keyword evidence="5" id="KW-1185">Reference proteome</keyword>
<dbReference type="Gene3D" id="2.100.10.30">
    <property type="entry name" value="Jacalin-like lectin domain"/>
    <property type="match status" value="1"/>
</dbReference>
<evidence type="ECO:0000313" key="5">
    <source>
        <dbReference type="Proteomes" id="UP001154282"/>
    </source>
</evidence>
<dbReference type="InterPro" id="IPR053772">
    <property type="entry name" value="At1g61320/At1g61330-like"/>
</dbReference>
<dbReference type="Gene3D" id="1.20.1280.50">
    <property type="match status" value="1"/>
</dbReference>
<protein>
    <recommendedName>
        <fullName evidence="3">Jacalin-type lectin domain-containing protein</fullName>
    </recommendedName>
</protein>
<dbReference type="InterPro" id="IPR033734">
    <property type="entry name" value="Jacalin-like_lectin_dom_plant"/>
</dbReference>
<dbReference type="InterPro" id="IPR036047">
    <property type="entry name" value="F-box-like_dom_sf"/>
</dbReference>
<dbReference type="InterPro" id="IPR032675">
    <property type="entry name" value="LRR_dom_sf"/>
</dbReference>
<comment type="similarity">
    <text evidence="1">Belongs to the jacalin lectin family.</text>
</comment>
<gene>
    <name evidence="4" type="ORF">LITE_LOCUS7385</name>
</gene>
<name>A0AAV0I751_9ROSI</name>
<dbReference type="CDD" id="cd22160">
    <property type="entry name" value="F-box_AtFBL13-like"/>
    <property type="match status" value="1"/>
</dbReference>
<dbReference type="PANTHER" id="PTHR34145">
    <property type="entry name" value="OS02G0105600 PROTEIN"/>
    <property type="match status" value="1"/>
</dbReference>
<dbReference type="FunFam" id="2.100.10.30:FF:000001">
    <property type="entry name" value="Jacalin-related lectin 33"/>
    <property type="match status" value="1"/>
</dbReference>
<dbReference type="CDD" id="cd09612">
    <property type="entry name" value="Jacalin"/>
    <property type="match status" value="1"/>
</dbReference>
<dbReference type="GO" id="GO:0005537">
    <property type="term" value="F:D-mannose binding"/>
    <property type="evidence" value="ECO:0007669"/>
    <property type="project" value="UniProtKB-ARBA"/>
</dbReference>
<dbReference type="SUPFAM" id="SSF81383">
    <property type="entry name" value="F-box domain"/>
    <property type="match status" value="1"/>
</dbReference>
<keyword evidence="2" id="KW-0430">Lectin</keyword>
<dbReference type="GO" id="GO:0005536">
    <property type="term" value="F:D-glucose binding"/>
    <property type="evidence" value="ECO:0007669"/>
    <property type="project" value="UniProtKB-ARBA"/>
</dbReference>
<dbReference type="Pfam" id="PF01419">
    <property type="entry name" value="Jacalin"/>
    <property type="match status" value="1"/>
</dbReference>
<evidence type="ECO:0000313" key="4">
    <source>
        <dbReference type="EMBL" id="CAI0392045.1"/>
    </source>
</evidence>
<dbReference type="Pfam" id="PF24758">
    <property type="entry name" value="LRR_At5g56370"/>
    <property type="match status" value="1"/>
</dbReference>
<organism evidence="4 5">
    <name type="scientific">Linum tenue</name>
    <dbReference type="NCBI Taxonomy" id="586396"/>
    <lineage>
        <taxon>Eukaryota</taxon>
        <taxon>Viridiplantae</taxon>
        <taxon>Streptophyta</taxon>
        <taxon>Embryophyta</taxon>
        <taxon>Tracheophyta</taxon>
        <taxon>Spermatophyta</taxon>
        <taxon>Magnoliopsida</taxon>
        <taxon>eudicotyledons</taxon>
        <taxon>Gunneridae</taxon>
        <taxon>Pentapetalae</taxon>
        <taxon>rosids</taxon>
        <taxon>fabids</taxon>
        <taxon>Malpighiales</taxon>
        <taxon>Linaceae</taxon>
        <taxon>Linum</taxon>
    </lineage>
</organism>
<dbReference type="SMART" id="SM00915">
    <property type="entry name" value="Jacalin"/>
    <property type="match status" value="1"/>
</dbReference>
<proteinExistence type="inferred from homology"/>